<evidence type="ECO:0000313" key="1">
    <source>
        <dbReference type="EMBL" id="CAG8720429.1"/>
    </source>
</evidence>
<organism evidence="1 2">
    <name type="scientific">Scutellospora calospora</name>
    <dbReference type="NCBI Taxonomy" id="85575"/>
    <lineage>
        <taxon>Eukaryota</taxon>
        <taxon>Fungi</taxon>
        <taxon>Fungi incertae sedis</taxon>
        <taxon>Mucoromycota</taxon>
        <taxon>Glomeromycotina</taxon>
        <taxon>Glomeromycetes</taxon>
        <taxon>Diversisporales</taxon>
        <taxon>Gigasporaceae</taxon>
        <taxon>Scutellospora</taxon>
    </lineage>
</organism>
<gene>
    <name evidence="1" type="ORF">SCALOS_LOCUS11235</name>
</gene>
<dbReference type="EMBL" id="CAJVPM010047255">
    <property type="protein sequence ID" value="CAG8720429.1"/>
    <property type="molecule type" value="Genomic_DNA"/>
</dbReference>
<protein>
    <submittedName>
        <fullName evidence="1">10049_t:CDS:1</fullName>
    </submittedName>
</protein>
<keyword evidence="2" id="KW-1185">Reference proteome</keyword>
<sequence>IKNISISEIRITSEALFFYNNERTSINFQYVLEITMEPLKQAKISLYLGDLWSTDISD</sequence>
<dbReference type="Proteomes" id="UP000789860">
    <property type="component" value="Unassembled WGS sequence"/>
</dbReference>
<accession>A0ACA9PQ83</accession>
<comment type="caution">
    <text evidence="1">The sequence shown here is derived from an EMBL/GenBank/DDBJ whole genome shotgun (WGS) entry which is preliminary data.</text>
</comment>
<feature type="non-terminal residue" evidence="1">
    <location>
        <position position="1"/>
    </location>
</feature>
<name>A0ACA9PQ83_9GLOM</name>
<reference evidence="1" key="1">
    <citation type="submission" date="2021-06" db="EMBL/GenBank/DDBJ databases">
        <authorList>
            <person name="Kallberg Y."/>
            <person name="Tangrot J."/>
            <person name="Rosling A."/>
        </authorList>
    </citation>
    <scope>NUCLEOTIDE SEQUENCE</scope>
    <source>
        <strain evidence="1">AU212A</strain>
    </source>
</reference>
<proteinExistence type="predicted"/>
<evidence type="ECO:0000313" key="2">
    <source>
        <dbReference type="Proteomes" id="UP000789860"/>
    </source>
</evidence>